<dbReference type="InterPro" id="IPR006176">
    <property type="entry name" value="3-OHacyl-CoA_DH_NAD-bd"/>
</dbReference>
<dbReference type="AlphaFoldDB" id="A0A3N1D3B6"/>
<organism evidence="8 9">
    <name type="scientific">Actinocorallia herbida</name>
    <dbReference type="NCBI Taxonomy" id="58109"/>
    <lineage>
        <taxon>Bacteria</taxon>
        <taxon>Bacillati</taxon>
        <taxon>Actinomycetota</taxon>
        <taxon>Actinomycetes</taxon>
        <taxon>Streptosporangiales</taxon>
        <taxon>Thermomonosporaceae</taxon>
        <taxon>Actinocorallia</taxon>
    </lineage>
</organism>
<feature type="region of interest" description="Disordered" evidence="4">
    <location>
        <begin position="274"/>
        <end position="293"/>
    </location>
</feature>
<feature type="domain" description="3-hydroxyacyl-CoA dehydrogenase NAD binding" evidence="6">
    <location>
        <begin position="4"/>
        <end position="177"/>
    </location>
</feature>
<keyword evidence="9" id="KW-1185">Reference proteome</keyword>
<feature type="domain" description="3-hydroxybutyryl-CoA dehydrogenase reduced Rossmann-fold" evidence="7">
    <location>
        <begin position="339"/>
        <end position="404"/>
    </location>
</feature>
<gene>
    <name evidence="8" type="ORF">EDD29_5691</name>
</gene>
<dbReference type="Pfam" id="PF00725">
    <property type="entry name" value="3HCDH"/>
    <property type="match status" value="2"/>
</dbReference>
<sequence length="492" mass="51071">MHQTIAVVGAGTMGTGIAQVAALAGHPVLLMDTAPGAAERAVALIREQVAALVERGKLTADPETLRLTAADDVDALAPADIVIEAVIEDLDVKRRLFAEVEAVVTADCVLASNTSSLSPSAIAAGVGRPDRVVGLHFFNPVPRMRLVEVIPGAETTEAVVSTVIDLVTAWGKTAVRVAPTPGFIVNRIARPYYAEAWRLLDERAAAPETIDTVLTGAGGFPLGPFALMDLIGHDVNESVTRSVWEALGFDARFTPAPAQRALVASGRLGRKSGRGVYRHDVAPPEPARPADKAPCPLEVVDNGAADLHVLLARSGVAVLDGGQDEQTLVLPSGAILIRSKGVTATELAAEHGAPVVVVDRTLDDATASAIAVAASDSCPSAALTEATGLLQAAGLDVYVLDDIPGLIVTRTVAMIVNLAVEVVQQGIASAEDVDTAMRLGAGHPLGPIAWGDRWGAGTVHEVLAGLQRSYGDPRYRPGPLLRRRALAGRTLA</sequence>
<dbReference type="SUPFAM" id="SSF48179">
    <property type="entry name" value="6-phosphogluconate dehydrogenase C-terminal domain-like"/>
    <property type="match status" value="2"/>
</dbReference>
<dbReference type="Gene3D" id="1.10.1040.50">
    <property type="match status" value="1"/>
</dbReference>
<dbReference type="Proteomes" id="UP000272400">
    <property type="component" value="Unassembled WGS sequence"/>
</dbReference>
<dbReference type="InterPro" id="IPR008927">
    <property type="entry name" value="6-PGluconate_DH-like_C_sf"/>
</dbReference>
<proteinExistence type="inferred from homology"/>
<accession>A0A3N1D3B6</accession>
<keyword evidence="3" id="KW-0560">Oxidoreductase</keyword>
<protein>
    <submittedName>
        <fullName evidence="8">3-hydroxyacyl-CoA dehydrogenase</fullName>
    </submittedName>
</protein>
<dbReference type="EMBL" id="RJKE01000001">
    <property type="protein sequence ID" value="ROO88037.1"/>
    <property type="molecule type" value="Genomic_DNA"/>
</dbReference>
<dbReference type="InterPro" id="IPR013328">
    <property type="entry name" value="6PGD_dom2"/>
</dbReference>
<dbReference type="RefSeq" id="WP_123667252.1">
    <property type="nucleotide sequence ID" value="NZ_RJKE01000001.1"/>
</dbReference>
<evidence type="ECO:0000256" key="3">
    <source>
        <dbReference type="ARBA" id="ARBA00023002"/>
    </source>
</evidence>
<dbReference type="Pfam" id="PF02737">
    <property type="entry name" value="3HCDH_N"/>
    <property type="match status" value="1"/>
</dbReference>
<evidence type="ECO:0000259" key="6">
    <source>
        <dbReference type="Pfam" id="PF02737"/>
    </source>
</evidence>
<dbReference type="Gene3D" id="3.40.50.720">
    <property type="entry name" value="NAD(P)-binding Rossmann-like Domain"/>
    <property type="match status" value="1"/>
</dbReference>
<dbReference type="InterPro" id="IPR036291">
    <property type="entry name" value="NAD(P)-bd_dom_sf"/>
</dbReference>
<dbReference type="PANTHER" id="PTHR48075:SF5">
    <property type="entry name" value="3-HYDROXYBUTYRYL-COA DEHYDROGENASE"/>
    <property type="match status" value="1"/>
</dbReference>
<evidence type="ECO:0000259" key="5">
    <source>
        <dbReference type="Pfam" id="PF00725"/>
    </source>
</evidence>
<reference evidence="8 9" key="1">
    <citation type="submission" date="2018-11" db="EMBL/GenBank/DDBJ databases">
        <title>Sequencing the genomes of 1000 actinobacteria strains.</title>
        <authorList>
            <person name="Klenk H.-P."/>
        </authorList>
    </citation>
    <scope>NUCLEOTIDE SEQUENCE [LARGE SCALE GENOMIC DNA]</scope>
    <source>
        <strain evidence="8 9">DSM 44254</strain>
    </source>
</reference>
<evidence type="ECO:0000256" key="4">
    <source>
        <dbReference type="SAM" id="MobiDB-lite"/>
    </source>
</evidence>
<dbReference type="NCBIfam" id="NF006124">
    <property type="entry name" value="PRK08268.1"/>
    <property type="match status" value="1"/>
</dbReference>
<name>A0A3N1D3B6_9ACTN</name>
<dbReference type="GO" id="GO:0006631">
    <property type="term" value="P:fatty acid metabolic process"/>
    <property type="evidence" value="ECO:0007669"/>
    <property type="project" value="InterPro"/>
</dbReference>
<dbReference type="GO" id="GO:0016616">
    <property type="term" value="F:oxidoreductase activity, acting on the CH-OH group of donors, NAD or NADP as acceptor"/>
    <property type="evidence" value="ECO:0007669"/>
    <property type="project" value="InterPro"/>
</dbReference>
<dbReference type="GO" id="GO:0070403">
    <property type="term" value="F:NAD+ binding"/>
    <property type="evidence" value="ECO:0007669"/>
    <property type="project" value="InterPro"/>
</dbReference>
<dbReference type="Gene3D" id="1.10.1040.10">
    <property type="entry name" value="N-(1-d-carboxylethyl)-l-norvaline Dehydrogenase, domain 2"/>
    <property type="match status" value="1"/>
</dbReference>
<evidence type="ECO:0000313" key="9">
    <source>
        <dbReference type="Proteomes" id="UP000272400"/>
    </source>
</evidence>
<comment type="caution">
    <text evidence="8">The sequence shown here is derived from an EMBL/GenBank/DDBJ whole genome shotgun (WGS) entry which is preliminary data.</text>
</comment>
<dbReference type="FunFam" id="3.40.50.720:FF:000009">
    <property type="entry name" value="Fatty oxidation complex, alpha subunit"/>
    <property type="match status" value="1"/>
</dbReference>
<dbReference type="InterPro" id="IPR006108">
    <property type="entry name" value="3HC_DH_C"/>
</dbReference>
<dbReference type="OrthoDB" id="9771883at2"/>
<dbReference type="PANTHER" id="PTHR48075">
    <property type="entry name" value="3-HYDROXYACYL-COA DEHYDROGENASE FAMILY PROTEIN"/>
    <property type="match status" value="1"/>
</dbReference>
<evidence type="ECO:0000313" key="8">
    <source>
        <dbReference type="EMBL" id="ROO88037.1"/>
    </source>
</evidence>
<dbReference type="Pfam" id="PF18321">
    <property type="entry name" value="3HCDH_RFF"/>
    <property type="match status" value="1"/>
</dbReference>
<evidence type="ECO:0000256" key="1">
    <source>
        <dbReference type="ARBA" id="ARBA00005086"/>
    </source>
</evidence>
<comment type="similarity">
    <text evidence="2">Belongs to the 3-hydroxyacyl-CoA dehydrogenase family.</text>
</comment>
<dbReference type="Gene3D" id="3.30.750.190">
    <property type="match status" value="1"/>
</dbReference>
<feature type="domain" description="3-hydroxyacyl-CoA dehydrogenase C-terminal" evidence="5">
    <location>
        <begin position="182"/>
        <end position="278"/>
    </location>
</feature>
<dbReference type="SUPFAM" id="SSF51735">
    <property type="entry name" value="NAD(P)-binding Rossmann-fold domains"/>
    <property type="match status" value="1"/>
</dbReference>
<evidence type="ECO:0000256" key="2">
    <source>
        <dbReference type="ARBA" id="ARBA00009463"/>
    </source>
</evidence>
<feature type="domain" description="3-hydroxyacyl-CoA dehydrogenase C-terminal" evidence="5">
    <location>
        <begin position="405"/>
        <end position="489"/>
    </location>
</feature>
<evidence type="ECO:0000259" key="7">
    <source>
        <dbReference type="Pfam" id="PF18321"/>
    </source>
</evidence>
<dbReference type="InterPro" id="IPR041040">
    <property type="entry name" value="3HCDH_RFF"/>
</dbReference>
<comment type="pathway">
    <text evidence="1">Lipid metabolism; butanoate metabolism.</text>
</comment>